<organism evidence="2 3">
    <name type="scientific">Desulforamulus profundi</name>
    <dbReference type="NCBI Taxonomy" id="1383067"/>
    <lineage>
        <taxon>Bacteria</taxon>
        <taxon>Bacillati</taxon>
        <taxon>Bacillota</taxon>
        <taxon>Clostridia</taxon>
        <taxon>Eubacteriales</taxon>
        <taxon>Peptococcaceae</taxon>
        <taxon>Desulforamulus</taxon>
    </lineage>
</organism>
<dbReference type="RefSeq" id="WP_099083555.1">
    <property type="nucleotide sequence ID" value="NZ_AWQQ01000088.1"/>
</dbReference>
<accession>A0A2C6MDH2</accession>
<feature type="signal peptide" evidence="1">
    <location>
        <begin position="1"/>
        <end position="24"/>
    </location>
</feature>
<keyword evidence="1" id="KW-0732">Signal</keyword>
<name>A0A2C6MDH2_9FIRM</name>
<evidence type="ECO:0000256" key="1">
    <source>
        <dbReference type="SAM" id="SignalP"/>
    </source>
</evidence>
<dbReference type="EMBL" id="AWQQ01000088">
    <property type="protein sequence ID" value="PHJ37614.1"/>
    <property type="molecule type" value="Genomic_DNA"/>
</dbReference>
<comment type="caution">
    <text evidence="2">The sequence shown here is derived from an EMBL/GenBank/DDBJ whole genome shotgun (WGS) entry which is preliminary data.</text>
</comment>
<proteinExistence type="predicted"/>
<gene>
    <name evidence="2" type="ORF">P378_14660</name>
</gene>
<dbReference type="AlphaFoldDB" id="A0A2C6MDH2"/>
<protein>
    <submittedName>
        <fullName evidence="2">Uncharacterized protein</fullName>
    </submittedName>
</protein>
<sequence>MKKVIKSIVFGLMFVLMFNGIAFANSNSTNKAQEINSKLDVLSQKYDVKFEQVDIPEGITPVEYSSVEELEKDIAKFYKEQKDIKQKNKQFEEAPAEKLQILATSTGSQVKSFWVGSVPYLPPQKINIQVNYSYDSSTKRFLSCNSVNSWITGLDQPVGFKWTQKGQTTRIIDSGRTLTASVYGTMQFYVIIKGIGQLVTFNYTSPTAEYYLK</sequence>
<feature type="chain" id="PRO_5012564455" evidence="1">
    <location>
        <begin position="25"/>
        <end position="213"/>
    </location>
</feature>
<keyword evidence="3" id="KW-1185">Reference proteome</keyword>
<evidence type="ECO:0000313" key="2">
    <source>
        <dbReference type="EMBL" id="PHJ37614.1"/>
    </source>
</evidence>
<dbReference type="OrthoDB" id="2087877at2"/>
<evidence type="ECO:0000313" key="3">
    <source>
        <dbReference type="Proteomes" id="UP000222564"/>
    </source>
</evidence>
<reference evidence="2 3" key="1">
    <citation type="submission" date="2013-09" db="EMBL/GenBank/DDBJ databases">
        <title>Biodegradation of hydrocarbons in the deep terrestrial subsurface : characterization of a microbial consortium composed of two Desulfotomaculum species originating from a deep geological formation.</title>
        <authorList>
            <person name="Aullo T."/>
            <person name="Berlendis S."/>
            <person name="Lascourreges J.-F."/>
            <person name="Dessort D."/>
            <person name="Saint-Laurent S."/>
            <person name="Schraauwers B."/>
            <person name="Mas J."/>
            <person name="Magot M."/>
            <person name="Ranchou-Peyruse A."/>
        </authorList>
    </citation>
    <scope>NUCLEOTIDE SEQUENCE [LARGE SCALE GENOMIC DNA]</scope>
    <source>
        <strain evidence="2 3">Bs107</strain>
    </source>
</reference>
<dbReference type="Proteomes" id="UP000222564">
    <property type="component" value="Unassembled WGS sequence"/>
</dbReference>